<dbReference type="EMBL" id="AUND01000034">
    <property type="protein sequence ID" value="KEO51960.1"/>
    <property type="molecule type" value="Genomic_DNA"/>
</dbReference>
<comment type="caution">
    <text evidence="3">The sequence shown here is derived from an EMBL/GenBank/DDBJ whole genome shotgun (WGS) entry which is preliminary data.</text>
</comment>
<dbReference type="Gene3D" id="3.40.50.300">
    <property type="entry name" value="P-loop containing nucleotide triphosphate hydrolases"/>
    <property type="match status" value="2"/>
</dbReference>
<dbReference type="OrthoDB" id="9758751at2"/>
<feature type="region of interest" description="Disordered" evidence="1">
    <location>
        <begin position="449"/>
        <end position="493"/>
    </location>
</feature>
<dbReference type="STRING" id="1353537.TP2_10820"/>
<dbReference type="PANTHER" id="PTHR30121:SF6">
    <property type="entry name" value="SLR6007 PROTEIN"/>
    <property type="match status" value="1"/>
</dbReference>
<feature type="domain" description="Helicase HerA-like C-terminal" evidence="2">
    <location>
        <begin position="21"/>
        <end position="522"/>
    </location>
</feature>
<keyword evidence="4" id="KW-1185">Reference proteome</keyword>
<sequence length="526" mass="57021">MTGVLTEEGVFVGGGGEGYGSPQELLLKYGNRHGLIAGATGTGKTVTLQILAEGFSSAGVPVFMADVKGDLSGVAASGSEAAKLHAPFMERSATIGFDLAYRAYPTVFWDMFGEQGHPVRTTVSEMGPLLLSRLLGLTDAQEGVLNIAFHIADEEGLALLDLDDLRAMLRHVGERADEISLQYGNVDIRSIGAIQRELLVLENQGGEKFFGEPALELSDLIRTDSSGMGQINILAADKLMASPRLYATFLLWLLSELFEELPEVGNPDKPKLVFFFDEAHLLFDDAPKALVDKVEQVARLIRSKGVGIYFITQNPTDVPDGILSQLGNRVQHALRAFTARDQKSLRLAAENYRANPRFDTEIAIKEVGTGEAVTSFLQAKGVPGMVERTLVRPPQSRLGPLTPPERAQVIADSPLGTKYDTPVNRESAQEILAKRAELAAKEAAEAELREKASKTASGRSELDAGFDEFNNARRYQPTKKTTKKTTRSSRSDSIVETFGKSLARQLGTKTGQALVRGVLGSLFKSR</sequence>
<accession>A0A074J7T3</accession>
<dbReference type="RefSeq" id="WP_038078415.1">
    <property type="nucleotide sequence ID" value="NZ_AUND01000034.1"/>
</dbReference>
<organism evidence="3 4">
    <name type="scientific">Thioclava pacifica DSM 10166</name>
    <dbReference type="NCBI Taxonomy" id="1353537"/>
    <lineage>
        <taxon>Bacteria</taxon>
        <taxon>Pseudomonadati</taxon>
        <taxon>Pseudomonadota</taxon>
        <taxon>Alphaproteobacteria</taxon>
        <taxon>Rhodobacterales</taxon>
        <taxon>Paracoccaceae</taxon>
        <taxon>Thioclava</taxon>
    </lineage>
</organism>
<dbReference type="Proteomes" id="UP000027432">
    <property type="component" value="Unassembled WGS sequence"/>
</dbReference>
<dbReference type="SUPFAM" id="SSF52540">
    <property type="entry name" value="P-loop containing nucleoside triphosphate hydrolases"/>
    <property type="match status" value="1"/>
</dbReference>
<dbReference type="PANTHER" id="PTHR30121">
    <property type="entry name" value="UNCHARACTERIZED PROTEIN YJGR-RELATED"/>
    <property type="match status" value="1"/>
</dbReference>
<evidence type="ECO:0000259" key="2">
    <source>
        <dbReference type="Pfam" id="PF05872"/>
    </source>
</evidence>
<reference evidence="3 4" key="1">
    <citation type="submission" date="2013-07" db="EMBL/GenBank/DDBJ databases">
        <title>Thioclava pacifica DSM 10166 Genome Sequencing.</title>
        <authorList>
            <person name="Lai Q."/>
            <person name="Shao Z."/>
        </authorList>
    </citation>
    <scope>NUCLEOTIDE SEQUENCE [LARGE SCALE GENOMIC DNA]</scope>
    <source>
        <strain evidence="3 4">DSM 10166</strain>
    </source>
</reference>
<dbReference type="InterPro" id="IPR051162">
    <property type="entry name" value="T4SS_component"/>
</dbReference>
<evidence type="ECO:0000313" key="3">
    <source>
        <dbReference type="EMBL" id="KEO51960.1"/>
    </source>
</evidence>
<dbReference type="Pfam" id="PF05872">
    <property type="entry name" value="HerA_C"/>
    <property type="match status" value="1"/>
</dbReference>
<feature type="compositionally biased region" description="Basic residues" evidence="1">
    <location>
        <begin position="476"/>
        <end position="487"/>
    </location>
</feature>
<gene>
    <name evidence="3" type="ORF">TP2_10820</name>
</gene>
<dbReference type="InterPro" id="IPR027417">
    <property type="entry name" value="P-loop_NTPase"/>
</dbReference>
<evidence type="ECO:0000256" key="1">
    <source>
        <dbReference type="SAM" id="MobiDB-lite"/>
    </source>
</evidence>
<dbReference type="InterPro" id="IPR033186">
    <property type="entry name" value="HerA_C"/>
</dbReference>
<dbReference type="eggNOG" id="COG0433">
    <property type="taxonomic scope" value="Bacteria"/>
</dbReference>
<dbReference type="AlphaFoldDB" id="A0A074J7T3"/>
<evidence type="ECO:0000313" key="4">
    <source>
        <dbReference type="Proteomes" id="UP000027432"/>
    </source>
</evidence>
<name>A0A074J7T3_9RHOB</name>
<protein>
    <recommendedName>
        <fullName evidence="2">Helicase HerA-like C-terminal domain-containing protein</fullName>
    </recommendedName>
</protein>
<proteinExistence type="predicted"/>